<dbReference type="CDD" id="cd08497">
    <property type="entry name" value="MbnE-like"/>
    <property type="match status" value="1"/>
</dbReference>
<evidence type="ECO:0000256" key="3">
    <source>
        <dbReference type="ARBA" id="ARBA00022729"/>
    </source>
</evidence>
<comment type="caution">
    <text evidence="6">The sequence shown here is derived from an EMBL/GenBank/DDBJ whole genome shotgun (WGS) entry which is preliminary data.</text>
</comment>
<evidence type="ECO:0000313" key="6">
    <source>
        <dbReference type="EMBL" id="GEO40058.1"/>
    </source>
</evidence>
<dbReference type="GO" id="GO:0015833">
    <property type="term" value="P:peptide transport"/>
    <property type="evidence" value="ECO:0007669"/>
    <property type="project" value="TreeGrafter"/>
</dbReference>
<dbReference type="GO" id="GO:1904680">
    <property type="term" value="F:peptide transmembrane transporter activity"/>
    <property type="evidence" value="ECO:0007669"/>
    <property type="project" value="TreeGrafter"/>
</dbReference>
<dbReference type="Gene3D" id="3.10.105.10">
    <property type="entry name" value="Dipeptide-binding Protein, Domain 3"/>
    <property type="match status" value="1"/>
</dbReference>
<reference evidence="6 7" key="1">
    <citation type="submission" date="2019-07" db="EMBL/GenBank/DDBJ databases">
        <title>Whole genome shotgun sequence of Skermanella aerolata NBRC 106429.</title>
        <authorList>
            <person name="Hosoyama A."/>
            <person name="Uohara A."/>
            <person name="Ohji S."/>
            <person name="Ichikawa N."/>
        </authorList>
    </citation>
    <scope>NUCLEOTIDE SEQUENCE [LARGE SCALE GENOMIC DNA]</scope>
    <source>
        <strain evidence="6 7">NBRC 106429</strain>
    </source>
</reference>
<keyword evidence="7" id="KW-1185">Reference proteome</keyword>
<sequence length="648" mass="73213">MYLQLSPKSRILSLLGASCALILSSSTALALNSIQVAPTESQTLENVKGITVFRLYAIGHGNEGQYAESFNHFDYANPEAPKGGMIKLSEIGSFNNLEPFSLRKSGIDIDLLYDQLFVSPRDDPLTAYPLIAESAMIADDHSFVVFNLNPSAKWQDDSPITSDDVVFTFNLLTRNDQAIPFFRTAYKDVTDVGALGPYKVKFALSAKDATSLIFLIGSMHILPRHYYEARSFGTDSLEAPLGSGPYSVTQVLPGRRIQYQRVTDYWARDLPVRKGLYNFDTWVVDYYRDANVRAQAFMAGLIDVMFEFDPGRWLLYDEASGKTGVPMVKQVSQMRGALGSMNFAFNLRRPPFDDRVVREAVTELFDYEWIDKVLLSGWADRNHTQFPNSELAAAGPPTQAELALLLPWRDRIRKEILDDAYVPPASDGSGFQRERRRRALKLFSEAGYTIRNGRLVNGEGRQLSIEIITANADAQNIILTFVASLRRVGIDARLRLVDAAQFEQRSRADFDFDMTFHYFRSTEFPGADRERYWASEFANTKYTLNIPGVQDPAVDDLVRRIRQASTREDLVAATRALDRLIAWNAYILPGWYIGSLHYAYWNRFGRADQTVGTDVRRDIGWPAIEAWWAKHDTVPPTKVRNDTIAAKS</sequence>
<gene>
    <name evidence="6" type="ORF">SAE02_42060</name>
</gene>
<dbReference type="EMBL" id="BJYZ01000019">
    <property type="protein sequence ID" value="GEO40058.1"/>
    <property type="molecule type" value="Genomic_DNA"/>
</dbReference>
<protein>
    <submittedName>
        <fullName evidence="6">ABC transporter</fullName>
    </submittedName>
</protein>
<dbReference type="InterPro" id="IPR000914">
    <property type="entry name" value="SBP_5_dom"/>
</dbReference>
<comment type="similarity">
    <text evidence="2">Belongs to the bacterial solute-binding protein 5 family.</text>
</comment>
<evidence type="ECO:0000313" key="7">
    <source>
        <dbReference type="Proteomes" id="UP000321523"/>
    </source>
</evidence>
<dbReference type="InterPro" id="IPR039424">
    <property type="entry name" value="SBP_5"/>
</dbReference>
<dbReference type="GO" id="GO:0030288">
    <property type="term" value="C:outer membrane-bounded periplasmic space"/>
    <property type="evidence" value="ECO:0007669"/>
    <property type="project" value="TreeGrafter"/>
</dbReference>
<keyword evidence="3 4" id="KW-0732">Signal</keyword>
<evidence type="ECO:0000256" key="1">
    <source>
        <dbReference type="ARBA" id="ARBA00004418"/>
    </source>
</evidence>
<comment type="subcellular location">
    <subcellularLocation>
        <location evidence="1">Periplasm</location>
    </subcellularLocation>
</comment>
<name>A0A512DUB8_9PROT</name>
<organism evidence="6 7">
    <name type="scientific">Skermanella aerolata</name>
    <dbReference type="NCBI Taxonomy" id="393310"/>
    <lineage>
        <taxon>Bacteria</taxon>
        <taxon>Pseudomonadati</taxon>
        <taxon>Pseudomonadota</taxon>
        <taxon>Alphaproteobacteria</taxon>
        <taxon>Rhodospirillales</taxon>
        <taxon>Azospirillaceae</taxon>
        <taxon>Skermanella</taxon>
    </lineage>
</organism>
<dbReference type="Pfam" id="PF00496">
    <property type="entry name" value="SBP_bac_5"/>
    <property type="match status" value="1"/>
</dbReference>
<dbReference type="PANTHER" id="PTHR30290:SF64">
    <property type="entry name" value="ABC TRANSPORTER PERIPLASMIC BINDING PROTEIN"/>
    <property type="match status" value="1"/>
</dbReference>
<evidence type="ECO:0000256" key="2">
    <source>
        <dbReference type="ARBA" id="ARBA00005695"/>
    </source>
</evidence>
<evidence type="ECO:0000256" key="4">
    <source>
        <dbReference type="SAM" id="SignalP"/>
    </source>
</evidence>
<dbReference type="GO" id="GO:0043190">
    <property type="term" value="C:ATP-binding cassette (ABC) transporter complex"/>
    <property type="evidence" value="ECO:0007669"/>
    <property type="project" value="InterPro"/>
</dbReference>
<evidence type="ECO:0000259" key="5">
    <source>
        <dbReference type="Pfam" id="PF00496"/>
    </source>
</evidence>
<accession>A0A512DUB8</accession>
<dbReference type="SUPFAM" id="SSF53850">
    <property type="entry name" value="Periplasmic binding protein-like II"/>
    <property type="match status" value="1"/>
</dbReference>
<dbReference type="PIRSF" id="PIRSF002741">
    <property type="entry name" value="MppA"/>
    <property type="match status" value="1"/>
</dbReference>
<dbReference type="GO" id="GO:0042884">
    <property type="term" value="P:microcin transport"/>
    <property type="evidence" value="ECO:0007669"/>
    <property type="project" value="TreeGrafter"/>
</dbReference>
<dbReference type="AlphaFoldDB" id="A0A512DUB8"/>
<dbReference type="Gene3D" id="3.40.190.10">
    <property type="entry name" value="Periplasmic binding protein-like II"/>
    <property type="match status" value="1"/>
</dbReference>
<feature type="domain" description="Solute-binding protein family 5" evidence="5">
    <location>
        <begin position="128"/>
        <end position="519"/>
    </location>
</feature>
<proteinExistence type="inferred from homology"/>
<dbReference type="Proteomes" id="UP000321523">
    <property type="component" value="Unassembled WGS sequence"/>
</dbReference>
<dbReference type="InterPro" id="IPR030678">
    <property type="entry name" value="Peptide/Ni-bd"/>
</dbReference>
<feature type="signal peptide" evidence="4">
    <location>
        <begin position="1"/>
        <end position="30"/>
    </location>
</feature>
<dbReference type="PANTHER" id="PTHR30290">
    <property type="entry name" value="PERIPLASMIC BINDING COMPONENT OF ABC TRANSPORTER"/>
    <property type="match status" value="1"/>
</dbReference>
<feature type="chain" id="PRO_5021872724" evidence="4">
    <location>
        <begin position="31"/>
        <end position="648"/>
    </location>
</feature>